<dbReference type="Pfam" id="PF00001">
    <property type="entry name" value="7tm_1"/>
    <property type="match status" value="1"/>
</dbReference>
<feature type="transmembrane region" description="Helical" evidence="10">
    <location>
        <begin position="70"/>
        <end position="95"/>
    </location>
</feature>
<dbReference type="GO" id="GO:0004930">
    <property type="term" value="F:G protein-coupled receptor activity"/>
    <property type="evidence" value="ECO:0007669"/>
    <property type="project" value="UniProtKB-KW"/>
</dbReference>
<dbReference type="EMBL" id="JAIWYP010000008">
    <property type="protein sequence ID" value="KAH3788158.1"/>
    <property type="molecule type" value="Genomic_DNA"/>
</dbReference>
<evidence type="ECO:0000256" key="2">
    <source>
        <dbReference type="ARBA" id="ARBA00022692"/>
    </source>
</evidence>
<evidence type="ECO:0000259" key="11">
    <source>
        <dbReference type="PROSITE" id="PS50262"/>
    </source>
</evidence>
<evidence type="ECO:0000256" key="10">
    <source>
        <dbReference type="SAM" id="Phobius"/>
    </source>
</evidence>
<gene>
    <name evidence="12" type="ORF">DPMN_166290</name>
</gene>
<dbReference type="Gene3D" id="1.20.1070.10">
    <property type="entry name" value="Rhodopsin 7-helix transmembrane proteins"/>
    <property type="match status" value="2"/>
</dbReference>
<keyword evidence="5 10" id="KW-0472">Membrane</keyword>
<dbReference type="PROSITE" id="PS50262">
    <property type="entry name" value="G_PROTEIN_RECEP_F1_2"/>
    <property type="match status" value="1"/>
</dbReference>
<reference evidence="12" key="2">
    <citation type="submission" date="2020-11" db="EMBL/GenBank/DDBJ databases">
        <authorList>
            <person name="McCartney M.A."/>
            <person name="Auch B."/>
            <person name="Kono T."/>
            <person name="Mallez S."/>
            <person name="Becker A."/>
            <person name="Gohl D.M."/>
            <person name="Silverstein K.A.T."/>
            <person name="Koren S."/>
            <person name="Bechman K.B."/>
            <person name="Herman A."/>
            <person name="Abrahante J.E."/>
            <person name="Garbe J."/>
        </authorList>
    </citation>
    <scope>NUCLEOTIDE SEQUENCE</scope>
    <source>
        <strain evidence="12">Duluth1</strain>
        <tissue evidence="12">Whole animal</tissue>
    </source>
</reference>
<dbReference type="PANTHER" id="PTHR24238:SF47">
    <property type="entry name" value="ECDYSTEROIDS_DOPAMINE RECEPTOR-RELATED"/>
    <property type="match status" value="1"/>
</dbReference>
<dbReference type="InterPro" id="IPR017452">
    <property type="entry name" value="GPCR_Rhodpsn_7TM"/>
</dbReference>
<dbReference type="OrthoDB" id="6138143at2759"/>
<organism evidence="12 13">
    <name type="scientific">Dreissena polymorpha</name>
    <name type="common">Zebra mussel</name>
    <name type="synonym">Mytilus polymorpha</name>
    <dbReference type="NCBI Taxonomy" id="45954"/>
    <lineage>
        <taxon>Eukaryota</taxon>
        <taxon>Metazoa</taxon>
        <taxon>Spiralia</taxon>
        <taxon>Lophotrochozoa</taxon>
        <taxon>Mollusca</taxon>
        <taxon>Bivalvia</taxon>
        <taxon>Autobranchia</taxon>
        <taxon>Heteroconchia</taxon>
        <taxon>Euheterodonta</taxon>
        <taxon>Imparidentia</taxon>
        <taxon>Neoheterodontei</taxon>
        <taxon>Myida</taxon>
        <taxon>Dreissenoidea</taxon>
        <taxon>Dreissenidae</taxon>
        <taxon>Dreissena</taxon>
    </lineage>
</organism>
<evidence type="ECO:0000256" key="1">
    <source>
        <dbReference type="ARBA" id="ARBA00004141"/>
    </source>
</evidence>
<comment type="caution">
    <text evidence="12">The sequence shown here is derived from an EMBL/GenBank/DDBJ whole genome shotgun (WGS) entry which is preliminary data.</text>
</comment>
<dbReference type="PROSITE" id="PS00237">
    <property type="entry name" value="G_PROTEIN_RECEP_F1_1"/>
    <property type="match status" value="1"/>
</dbReference>
<comment type="similarity">
    <text evidence="8">Belongs to the G-protein coupled receptor 1 family.</text>
</comment>
<dbReference type="GO" id="GO:0016020">
    <property type="term" value="C:membrane"/>
    <property type="evidence" value="ECO:0007669"/>
    <property type="project" value="UniProtKB-SubCell"/>
</dbReference>
<evidence type="ECO:0000256" key="3">
    <source>
        <dbReference type="ARBA" id="ARBA00022989"/>
    </source>
</evidence>
<dbReference type="AlphaFoldDB" id="A0A9D4EZ76"/>
<feature type="transmembrane region" description="Helical" evidence="10">
    <location>
        <begin position="186"/>
        <end position="208"/>
    </location>
</feature>
<feature type="transmembrane region" description="Helical" evidence="10">
    <location>
        <begin position="147"/>
        <end position="166"/>
    </location>
</feature>
<proteinExistence type="inferred from homology"/>
<dbReference type="PANTHER" id="PTHR24238">
    <property type="entry name" value="G-PROTEIN COUPLED RECEPTOR"/>
    <property type="match status" value="1"/>
</dbReference>
<evidence type="ECO:0000256" key="7">
    <source>
        <dbReference type="ARBA" id="ARBA00023224"/>
    </source>
</evidence>
<feature type="transmembrane region" description="Helical" evidence="10">
    <location>
        <begin position="244"/>
        <end position="267"/>
    </location>
</feature>
<keyword evidence="4 8" id="KW-0297">G-protein coupled receptor</keyword>
<accession>A0A9D4EZ76</accession>
<dbReference type="PRINTS" id="PR00237">
    <property type="entry name" value="GPCRRHODOPSN"/>
</dbReference>
<keyword evidence="7 8" id="KW-0807">Transducer</keyword>
<evidence type="ECO:0000256" key="8">
    <source>
        <dbReference type="RuleBase" id="RU000688"/>
    </source>
</evidence>
<keyword evidence="3 10" id="KW-1133">Transmembrane helix</keyword>
<evidence type="ECO:0000313" key="13">
    <source>
        <dbReference type="Proteomes" id="UP000828390"/>
    </source>
</evidence>
<dbReference type="InterPro" id="IPR000276">
    <property type="entry name" value="GPCR_Rhodpsn"/>
</dbReference>
<evidence type="ECO:0000256" key="9">
    <source>
        <dbReference type="SAM" id="MobiDB-lite"/>
    </source>
</evidence>
<feature type="region of interest" description="Disordered" evidence="9">
    <location>
        <begin position="301"/>
        <end position="364"/>
    </location>
</feature>
<keyword evidence="2 8" id="KW-0812">Transmembrane</keyword>
<feature type="transmembrane region" description="Helical" evidence="10">
    <location>
        <begin position="464"/>
        <end position="483"/>
    </location>
</feature>
<sequence>MGETDTSSHMVVDLHNSSVGFSSLSSAHPDTGSSEVHVPVSLFWGHTTPGLNITSSTGDTDELNERYASAILPLTITFGVFAVTGVAGNIIVLIVFSLGRAYRNNNFRVFVVCLGLIDLLTSAFLIPAEMAKHRNYFGFENVVMCKLKNMLNVWAGSAAALSLLVISVDRYRKVCQPFKRQISPRLALRLCVVLSFLVPIVLAVPGVIMSGIRQAHMLNERGQNTTVYICSTEEKFQKHPMRVIYKYTFITLLLGVSIACIVMYILIGKQIFSHWGSLPVSFRKDSNREYNSEYSSDTFGNLKVVPQSTNKSANNETSNRVSTETKSSDVDPCPPSPIVCPGSAKTASESPRRTRAQLVKQSTLDEGDKEAMQKKFIRQLSSVSASSGRIVVVNNDTSSSTASRRRTMSRRASGFGLKRFPYKTLIWFVLTLVFIVTYILFLAMATKVDNITKLSPSSFALFEAFFRLYFLNNIINPLVYALLDKNFRKACRTIGPRLKYTWRECWQ</sequence>
<feature type="transmembrane region" description="Helical" evidence="10">
    <location>
        <begin position="425"/>
        <end position="444"/>
    </location>
</feature>
<keyword evidence="6 8" id="KW-0675">Receptor</keyword>
<feature type="domain" description="G-protein coupled receptors family 1 profile" evidence="11">
    <location>
        <begin position="88"/>
        <end position="480"/>
    </location>
</feature>
<reference evidence="12" key="1">
    <citation type="journal article" date="2019" name="bioRxiv">
        <title>The Genome of the Zebra Mussel, Dreissena polymorpha: A Resource for Invasive Species Research.</title>
        <authorList>
            <person name="McCartney M.A."/>
            <person name="Auch B."/>
            <person name="Kono T."/>
            <person name="Mallez S."/>
            <person name="Zhang Y."/>
            <person name="Obille A."/>
            <person name="Becker A."/>
            <person name="Abrahante J.E."/>
            <person name="Garbe J."/>
            <person name="Badalamenti J.P."/>
            <person name="Herman A."/>
            <person name="Mangelson H."/>
            <person name="Liachko I."/>
            <person name="Sullivan S."/>
            <person name="Sone E.D."/>
            <person name="Koren S."/>
            <person name="Silverstein K.A.T."/>
            <person name="Beckman K.B."/>
            <person name="Gohl D.M."/>
        </authorList>
    </citation>
    <scope>NUCLEOTIDE SEQUENCE</scope>
    <source>
        <strain evidence="12">Duluth1</strain>
        <tissue evidence="12">Whole animal</tissue>
    </source>
</reference>
<evidence type="ECO:0000313" key="12">
    <source>
        <dbReference type="EMBL" id="KAH3788158.1"/>
    </source>
</evidence>
<dbReference type="CDD" id="cd00637">
    <property type="entry name" value="7tm_classA_rhodopsin-like"/>
    <property type="match status" value="1"/>
</dbReference>
<dbReference type="Proteomes" id="UP000828390">
    <property type="component" value="Unassembled WGS sequence"/>
</dbReference>
<evidence type="ECO:0000256" key="6">
    <source>
        <dbReference type="ARBA" id="ARBA00023170"/>
    </source>
</evidence>
<feature type="transmembrane region" description="Helical" evidence="10">
    <location>
        <begin position="107"/>
        <end position="127"/>
    </location>
</feature>
<keyword evidence="13" id="KW-1185">Reference proteome</keyword>
<dbReference type="SUPFAM" id="SSF81321">
    <property type="entry name" value="Family A G protein-coupled receptor-like"/>
    <property type="match status" value="1"/>
</dbReference>
<evidence type="ECO:0000256" key="4">
    <source>
        <dbReference type="ARBA" id="ARBA00023040"/>
    </source>
</evidence>
<evidence type="ECO:0000256" key="5">
    <source>
        <dbReference type="ARBA" id="ARBA00023136"/>
    </source>
</evidence>
<name>A0A9D4EZ76_DREPO</name>
<protein>
    <recommendedName>
        <fullName evidence="11">G-protein coupled receptors family 1 profile domain-containing protein</fullName>
    </recommendedName>
</protein>
<comment type="subcellular location">
    <subcellularLocation>
        <location evidence="1">Membrane</location>
        <topology evidence="1">Multi-pass membrane protein</topology>
    </subcellularLocation>
</comment>
<feature type="compositionally biased region" description="Polar residues" evidence="9">
    <location>
        <begin position="306"/>
        <end position="325"/>
    </location>
</feature>